<dbReference type="SUPFAM" id="SSF56112">
    <property type="entry name" value="Protein kinase-like (PK-like)"/>
    <property type="match status" value="1"/>
</dbReference>
<dbReference type="Gene3D" id="1.10.510.10">
    <property type="entry name" value="Transferase(Phosphotransferase) domain 1"/>
    <property type="match status" value="1"/>
</dbReference>
<evidence type="ECO:0000256" key="2">
    <source>
        <dbReference type="ARBA" id="ARBA00022679"/>
    </source>
</evidence>
<keyword evidence="5 6" id="KW-0067">ATP-binding</keyword>
<dbReference type="InterPro" id="IPR036947">
    <property type="entry name" value="POLO_box_dom_sf"/>
</dbReference>
<evidence type="ECO:0000313" key="10">
    <source>
        <dbReference type="EMBL" id="KAK8895279.1"/>
    </source>
</evidence>
<protein>
    <recommendedName>
        <fullName evidence="7">Serine/threonine-protein kinase PLK</fullName>
        <ecNumber evidence="7">2.7.11.21</ecNumber>
    </recommendedName>
    <alternativeName>
        <fullName evidence="7">Polo-like kinase</fullName>
    </alternativeName>
</protein>
<dbReference type="SMART" id="SM00220">
    <property type="entry name" value="S_TKc"/>
    <property type="match status" value="1"/>
</dbReference>
<sequence>MTQPQIHVPSRIIYAREDGTKDIFICHEKLGHGGFAVVHRVTHQNTNKTYAMKVISKERYSSSKGKSILEKLKNEISIQKNLVHPNIVRSKLSFSDEFNQYIVLEYCPGKSIREYLRKSETGRLSESETRKILKDVVQGLIYLHNRKIIHHDIKLENFIVGVNGKVKIADFGISAVLKDDSEKNNSICGTASYMSPEILSKDTKGHGFEVDIWAVGVSAFVMLTGQQPFEGFDKEMIYERIKKCDYHFPLTVPLSLEAKDFIKSILRIDPNKRPTAIDLIGHPFLTKFDNEQIQLYKPPQLPQNKIPIIQNNNFVPLLKSIRKPSPSIRPLNNFCNVNLRRSSNMSVPKVMDDFNTPFKKLNNSLPLSIENNQLNNNFNSPLRKSFVVPRHFVTKYCFHGNDLGYLLGDGTVGVCFDDRSRIVIDPNEEFIQYYKNYNSSAEVVDLNECFDINEDLQGKISLVQKFARSFKKFVCLYDITSDFNDSFTPLHHVKYFVKKSESILFKLNDKNIQVNFNDRKKLIIFWNTKKMCIVRLLKEKCNLLDLKDVVNMNSNCEEYKKYKNAKEMLSALALKI</sequence>
<keyword evidence="4 7" id="KW-0418">Kinase</keyword>
<evidence type="ECO:0000259" key="8">
    <source>
        <dbReference type="PROSITE" id="PS50011"/>
    </source>
</evidence>
<dbReference type="PANTHER" id="PTHR24345:SF0">
    <property type="entry name" value="CELL CYCLE SERINE_THREONINE-PROTEIN KINASE CDC5_MSD2"/>
    <property type="match status" value="1"/>
</dbReference>
<dbReference type="SUPFAM" id="SSF82615">
    <property type="entry name" value="Polo-box domain"/>
    <property type="match status" value="2"/>
</dbReference>
<comment type="caution">
    <text evidence="10">The sequence shown here is derived from an EMBL/GenBank/DDBJ whole genome shotgun (WGS) entry which is preliminary data.</text>
</comment>
<gene>
    <name evidence="10" type="ORF">M9Y10_023724</name>
</gene>
<evidence type="ECO:0000313" key="11">
    <source>
        <dbReference type="Proteomes" id="UP001470230"/>
    </source>
</evidence>
<evidence type="ECO:0000256" key="5">
    <source>
        <dbReference type="ARBA" id="ARBA00022840"/>
    </source>
</evidence>
<dbReference type="PROSITE" id="PS50011">
    <property type="entry name" value="PROTEIN_KINASE_DOM"/>
    <property type="match status" value="1"/>
</dbReference>
<feature type="binding site" evidence="6">
    <location>
        <position position="53"/>
    </location>
    <ligand>
        <name>ATP</name>
        <dbReference type="ChEBI" id="CHEBI:30616"/>
    </ligand>
</feature>
<dbReference type="PROSITE" id="PS00108">
    <property type="entry name" value="PROTEIN_KINASE_ST"/>
    <property type="match status" value="1"/>
</dbReference>
<keyword evidence="2 7" id="KW-0808">Transferase</keyword>
<keyword evidence="11" id="KW-1185">Reference proteome</keyword>
<dbReference type="CDD" id="cd13118">
    <property type="entry name" value="POLO_box_1"/>
    <property type="match status" value="1"/>
</dbReference>
<dbReference type="InterPro" id="IPR000719">
    <property type="entry name" value="Prot_kinase_dom"/>
</dbReference>
<feature type="domain" description="Protein kinase" evidence="8">
    <location>
        <begin position="24"/>
        <end position="285"/>
    </location>
</feature>
<dbReference type="InterPro" id="IPR017441">
    <property type="entry name" value="Protein_kinase_ATP_BS"/>
</dbReference>
<reference evidence="10 11" key="1">
    <citation type="submission" date="2024-04" db="EMBL/GenBank/DDBJ databases">
        <title>Tritrichomonas musculus Genome.</title>
        <authorList>
            <person name="Alves-Ferreira E."/>
            <person name="Grigg M."/>
            <person name="Lorenzi H."/>
            <person name="Galac M."/>
        </authorList>
    </citation>
    <scope>NUCLEOTIDE SEQUENCE [LARGE SCALE GENOMIC DNA]</scope>
    <source>
        <strain evidence="10 11">EAF2021</strain>
    </source>
</reference>
<keyword evidence="1 7" id="KW-0723">Serine/threonine-protein kinase</keyword>
<organism evidence="10 11">
    <name type="scientific">Tritrichomonas musculus</name>
    <dbReference type="NCBI Taxonomy" id="1915356"/>
    <lineage>
        <taxon>Eukaryota</taxon>
        <taxon>Metamonada</taxon>
        <taxon>Parabasalia</taxon>
        <taxon>Tritrichomonadida</taxon>
        <taxon>Tritrichomonadidae</taxon>
        <taxon>Tritrichomonas</taxon>
    </lineage>
</organism>
<dbReference type="PANTHER" id="PTHR24345">
    <property type="entry name" value="SERINE/THREONINE-PROTEIN KINASE PLK"/>
    <property type="match status" value="1"/>
</dbReference>
<dbReference type="Pfam" id="PF00659">
    <property type="entry name" value="POLO_box"/>
    <property type="match status" value="2"/>
</dbReference>
<evidence type="ECO:0000256" key="3">
    <source>
        <dbReference type="ARBA" id="ARBA00022741"/>
    </source>
</evidence>
<dbReference type="InterPro" id="IPR033701">
    <property type="entry name" value="POLO_box_1"/>
</dbReference>
<dbReference type="PROSITE" id="PS50078">
    <property type="entry name" value="POLO_BOX"/>
    <property type="match status" value="1"/>
</dbReference>
<comment type="similarity">
    <text evidence="7">Belongs to the protein kinase superfamily. Ser/Thr protein kinase family. CDC5/Polo subfamily.</text>
</comment>
<dbReference type="InterPro" id="IPR008271">
    <property type="entry name" value="Ser/Thr_kinase_AS"/>
</dbReference>
<evidence type="ECO:0000256" key="4">
    <source>
        <dbReference type="ARBA" id="ARBA00022777"/>
    </source>
</evidence>
<accession>A0ABR2KVY6</accession>
<evidence type="ECO:0000256" key="7">
    <source>
        <dbReference type="RuleBase" id="RU361162"/>
    </source>
</evidence>
<dbReference type="InterPro" id="IPR011009">
    <property type="entry name" value="Kinase-like_dom_sf"/>
</dbReference>
<dbReference type="EMBL" id="JAPFFF010000003">
    <property type="protein sequence ID" value="KAK8895279.1"/>
    <property type="molecule type" value="Genomic_DNA"/>
</dbReference>
<dbReference type="Proteomes" id="UP001470230">
    <property type="component" value="Unassembled WGS sequence"/>
</dbReference>
<proteinExistence type="inferred from homology"/>
<dbReference type="EC" id="2.7.11.21" evidence="7"/>
<dbReference type="Gene3D" id="3.30.1120.30">
    <property type="entry name" value="POLO box domain"/>
    <property type="match status" value="2"/>
</dbReference>
<name>A0ABR2KVY6_9EUKA</name>
<dbReference type="Pfam" id="PF00069">
    <property type="entry name" value="Pkinase"/>
    <property type="match status" value="1"/>
</dbReference>
<evidence type="ECO:0000256" key="1">
    <source>
        <dbReference type="ARBA" id="ARBA00022527"/>
    </source>
</evidence>
<feature type="domain" description="POLO box" evidence="9">
    <location>
        <begin position="392"/>
        <end position="472"/>
    </location>
</feature>
<evidence type="ECO:0000259" key="9">
    <source>
        <dbReference type="PROSITE" id="PS50078"/>
    </source>
</evidence>
<comment type="catalytic activity">
    <reaction evidence="7">
        <text>L-threonyl-[protein] + ATP = O-phospho-L-threonyl-[protein] + ADP + H(+)</text>
        <dbReference type="Rhea" id="RHEA:46608"/>
        <dbReference type="Rhea" id="RHEA-COMP:11060"/>
        <dbReference type="Rhea" id="RHEA-COMP:11605"/>
        <dbReference type="ChEBI" id="CHEBI:15378"/>
        <dbReference type="ChEBI" id="CHEBI:30013"/>
        <dbReference type="ChEBI" id="CHEBI:30616"/>
        <dbReference type="ChEBI" id="CHEBI:61977"/>
        <dbReference type="ChEBI" id="CHEBI:456216"/>
        <dbReference type="EC" id="2.7.11.21"/>
    </reaction>
</comment>
<dbReference type="InterPro" id="IPR000959">
    <property type="entry name" value="POLO_box_dom"/>
</dbReference>
<keyword evidence="3 6" id="KW-0547">Nucleotide-binding</keyword>
<evidence type="ECO:0000256" key="6">
    <source>
        <dbReference type="PROSITE-ProRule" id="PRU10141"/>
    </source>
</evidence>
<dbReference type="PROSITE" id="PS00107">
    <property type="entry name" value="PROTEIN_KINASE_ATP"/>
    <property type="match status" value="1"/>
</dbReference>